<reference evidence="2" key="1">
    <citation type="submission" date="2021-01" db="EMBL/GenBank/DDBJ databases">
        <authorList>
            <person name="Corre E."/>
            <person name="Pelletier E."/>
            <person name="Niang G."/>
            <person name="Scheremetjew M."/>
            <person name="Finn R."/>
            <person name="Kale V."/>
            <person name="Holt S."/>
            <person name="Cochrane G."/>
            <person name="Meng A."/>
            <person name="Brown T."/>
            <person name="Cohen L."/>
        </authorList>
    </citation>
    <scope>NUCLEOTIDE SEQUENCE</scope>
    <source>
        <strain evidence="2">CCMP 2712</strain>
    </source>
</reference>
<organism evidence="2">
    <name type="scientific">Guillardia theta</name>
    <name type="common">Cryptophyte</name>
    <name type="synonym">Cryptomonas phi</name>
    <dbReference type="NCBI Taxonomy" id="55529"/>
    <lineage>
        <taxon>Eukaryota</taxon>
        <taxon>Cryptophyceae</taxon>
        <taxon>Pyrenomonadales</taxon>
        <taxon>Geminigeraceae</taxon>
        <taxon>Guillardia</taxon>
    </lineage>
</organism>
<accession>A0A6U6AQW4</accession>
<evidence type="ECO:0000313" key="2">
    <source>
        <dbReference type="EMBL" id="CAE2308394.1"/>
    </source>
</evidence>
<name>A0A6U6AQW4_GUITH</name>
<feature type="region of interest" description="Disordered" evidence="1">
    <location>
        <begin position="302"/>
        <end position="326"/>
    </location>
</feature>
<dbReference type="AlphaFoldDB" id="A0A6U6AQW4"/>
<evidence type="ECO:0000313" key="3">
    <source>
        <dbReference type="EMBL" id="CAE2308396.1"/>
    </source>
</evidence>
<proteinExistence type="predicted"/>
<sequence length="436" mass="50271">MKTSRMLDADDIARGQQVRLRRELCSKAIDFVEGELVPFNNLILSLEGRVALLERERDAAYDLLKRTTETSNQVDLSRGYDNLRFTAGLHFSELVDDDRAANVLAGMSLSFSHLQDSLEDFLEWKRILSESHSHYRQFDQQQGNRFRSMHNRAHSLLIRLYRQVQEEMEKKETWELCSSQELFGCKHLKRIKVFNQWRSFYLNQLRLEACEDTIYSKSCRQTLSTCFQHWKRDVKQSKILRNRGWNTSEDFLLPRRLDDSQLTWMNSKSAWNHPLASSGMTNGFSLSASSLSETQGSYMVHDDRDPGMQTAQPSLAHDETTTTESSEIMSNVKEFIRKELHGRVEPYVPGMVQEAFRSEQDLERTIEHERSFQLGSERADSNPITMSLKPELGLYSLGIGQEMISSSSSLPLSEHAWPPISITNVMGVDRKDAILS</sequence>
<protein>
    <submittedName>
        <fullName evidence="2">Uncharacterized protein</fullName>
    </submittedName>
</protein>
<gene>
    <name evidence="2" type="ORF">GTHE00462_LOCUS19907</name>
    <name evidence="3" type="ORF">GTHE00462_LOCUS19909</name>
</gene>
<dbReference type="EMBL" id="HBKN01025583">
    <property type="protein sequence ID" value="CAE2308396.1"/>
    <property type="molecule type" value="Transcribed_RNA"/>
</dbReference>
<evidence type="ECO:0000256" key="1">
    <source>
        <dbReference type="SAM" id="MobiDB-lite"/>
    </source>
</evidence>
<dbReference type="EMBL" id="HBKN01025581">
    <property type="protein sequence ID" value="CAE2308394.1"/>
    <property type="molecule type" value="Transcribed_RNA"/>
</dbReference>